<name>A0AA86MWB9_9BACT</name>
<accession>A0AA86MWB9</accession>
<dbReference type="EMBL" id="OX365700">
    <property type="protein sequence ID" value="CAI4030251.1"/>
    <property type="molecule type" value="Genomic_DNA"/>
</dbReference>
<dbReference type="RefSeq" id="WP_289267247.1">
    <property type="nucleotide sequence ID" value="NZ_OX365700.1"/>
</dbReference>
<evidence type="ECO:0000313" key="4">
    <source>
        <dbReference type="Proteomes" id="UP001179121"/>
    </source>
</evidence>
<sequence>MKPTFLSVKELATVLGMSVDSIYRAYRKGDIPAAQICRTLRFDLGKVQRAMEMKAKAMPNSRCSRSATGGESRRRAATSPRSVRRGRS</sequence>
<feature type="domain" description="Helix-turn-helix" evidence="2">
    <location>
        <begin position="5"/>
        <end position="49"/>
    </location>
</feature>
<dbReference type="InterPro" id="IPR009061">
    <property type="entry name" value="DNA-bd_dom_put_sf"/>
</dbReference>
<evidence type="ECO:0000256" key="1">
    <source>
        <dbReference type="SAM" id="MobiDB-lite"/>
    </source>
</evidence>
<evidence type="ECO:0000259" key="2">
    <source>
        <dbReference type="Pfam" id="PF12728"/>
    </source>
</evidence>
<gene>
    <name evidence="3" type="ORF">DNFV4_00679</name>
</gene>
<proteinExistence type="predicted"/>
<dbReference type="InterPro" id="IPR041657">
    <property type="entry name" value="HTH_17"/>
</dbReference>
<protein>
    <submittedName>
        <fullName evidence="3">Helix-turn-helix domain-containing protein</fullName>
    </submittedName>
</protein>
<dbReference type="AlphaFoldDB" id="A0AA86MWB9"/>
<feature type="region of interest" description="Disordered" evidence="1">
    <location>
        <begin position="53"/>
        <end position="88"/>
    </location>
</feature>
<dbReference type="SUPFAM" id="SSF46955">
    <property type="entry name" value="Putative DNA-binding domain"/>
    <property type="match status" value="1"/>
</dbReference>
<dbReference type="KEGG" id="nti:DNFV4_00679"/>
<dbReference type="Pfam" id="PF12728">
    <property type="entry name" value="HTH_17"/>
    <property type="match status" value="1"/>
</dbReference>
<reference evidence="3" key="1">
    <citation type="submission" date="2022-10" db="EMBL/GenBank/DDBJ databases">
        <authorList>
            <person name="Koch H."/>
        </authorList>
    </citation>
    <scope>NUCLEOTIDE SEQUENCE</scope>
    <source>
        <strain evidence="3">DNF</strain>
    </source>
</reference>
<evidence type="ECO:0000313" key="3">
    <source>
        <dbReference type="EMBL" id="CAI4030251.1"/>
    </source>
</evidence>
<organism evidence="3 4">
    <name type="scientific">Nitrospira tepida</name>
    <dbReference type="NCBI Taxonomy" id="2973512"/>
    <lineage>
        <taxon>Bacteria</taxon>
        <taxon>Pseudomonadati</taxon>
        <taxon>Nitrospirota</taxon>
        <taxon>Nitrospiria</taxon>
        <taxon>Nitrospirales</taxon>
        <taxon>Nitrospiraceae</taxon>
        <taxon>Nitrospira</taxon>
    </lineage>
</organism>
<dbReference type="Proteomes" id="UP001179121">
    <property type="component" value="Chromosome"/>
</dbReference>
<keyword evidence="4" id="KW-1185">Reference proteome</keyword>